<feature type="compositionally biased region" description="Low complexity" evidence="10">
    <location>
        <begin position="316"/>
        <end position="325"/>
    </location>
</feature>
<dbReference type="GO" id="GO:0008270">
    <property type="term" value="F:zinc ion binding"/>
    <property type="evidence" value="ECO:0007669"/>
    <property type="project" value="UniProtKB-KW"/>
</dbReference>
<dbReference type="FunFam" id="3.30.710.10:FF:000091">
    <property type="entry name" value="Lola, isoform F"/>
    <property type="match status" value="1"/>
</dbReference>
<dbReference type="SMART" id="SM00355">
    <property type="entry name" value="ZnF_C2H2"/>
    <property type="match status" value="2"/>
</dbReference>
<feature type="region of interest" description="Disordered" evidence="10">
    <location>
        <begin position="115"/>
        <end position="142"/>
    </location>
</feature>
<dbReference type="Gene3D" id="3.30.160.60">
    <property type="entry name" value="Classic Zinc Finger"/>
    <property type="match status" value="1"/>
</dbReference>
<keyword evidence="9" id="KW-0863">Zinc-finger</keyword>
<evidence type="ECO:0000256" key="3">
    <source>
        <dbReference type="ARBA" id="ARBA00022782"/>
    </source>
</evidence>
<dbReference type="GO" id="GO:0006357">
    <property type="term" value="P:regulation of transcription by RNA polymerase II"/>
    <property type="evidence" value="ECO:0007669"/>
    <property type="project" value="TreeGrafter"/>
</dbReference>
<dbReference type="SMR" id="A0A0Q9W5Y5"/>
<evidence type="ECO:0000256" key="6">
    <source>
        <dbReference type="ARBA" id="ARBA00023163"/>
    </source>
</evidence>
<evidence type="ECO:0000256" key="8">
    <source>
        <dbReference type="ARBA" id="ARBA00037382"/>
    </source>
</evidence>
<feature type="region of interest" description="Disordered" evidence="10">
    <location>
        <begin position="523"/>
        <end position="547"/>
    </location>
</feature>
<evidence type="ECO:0000256" key="2">
    <source>
        <dbReference type="ARBA" id="ARBA00022473"/>
    </source>
</evidence>
<organism evidence="13 14">
    <name type="scientific">Drosophila virilis</name>
    <name type="common">Fruit fly</name>
    <dbReference type="NCBI Taxonomy" id="7244"/>
    <lineage>
        <taxon>Eukaryota</taxon>
        <taxon>Metazoa</taxon>
        <taxon>Ecdysozoa</taxon>
        <taxon>Arthropoda</taxon>
        <taxon>Hexapoda</taxon>
        <taxon>Insecta</taxon>
        <taxon>Pterygota</taxon>
        <taxon>Neoptera</taxon>
        <taxon>Endopterygota</taxon>
        <taxon>Diptera</taxon>
        <taxon>Brachycera</taxon>
        <taxon>Muscomorpha</taxon>
        <taxon>Ephydroidea</taxon>
        <taxon>Drosophilidae</taxon>
        <taxon>Drosophila</taxon>
    </lineage>
</organism>
<keyword evidence="7" id="KW-0539">Nucleus</keyword>
<keyword evidence="6" id="KW-0804">Transcription</keyword>
<evidence type="ECO:0000259" key="12">
    <source>
        <dbReference type="PROSITE" id="PS50157"/>
    </source>
</evidence>
<comment type="function">
    <text evidence="8">Putative transcription factor required for axon growth and guidance in the central and peripheral nervous systems. Repels CNS axons away from the midline by promoting the expression of the midline repellent sli and its receptor robo.</text>
</comment>
<feature type="compositionally biased region" description="Low complexity" evidence="10">
    <location>
        <begin position="161"/>
        <end position="185"/>
    </location>
</feature>
<evidence type="ECO:0000256" key="7">
    <source>
        <dbReference type="ARBA" id="ARBA00023242"/>
    </source>
</evidence>
<comment type="subcellular location">
    <subcellularLocation>
        <location evidence="1">Nucleus</location>
    </subcellularLocation>
</comment>
<dbReference type="InterPro" id="IPR000210">
    <property type="entry name" value="BTB/POZ_dom"/>
</dbReference>
<dbReference type="GO" id="GO:0008406">
    <property type="term" value="P:gonad development"/>
    <property type="evidence" value="ECO:0007669"/>
    <property type="project" value="UniProtKB-ARBA"/>
</dbReference>
<dbReference type="GO" id="GO:0045476">
    <property type="term" value="P:nurse cell apoptotic process"/>
    <property type="evidence" value="ECO:0007669"/>
    <property type="project" value="UniProtKB-ARBA"/>
</dbReference>
<evidence type="ECO:0000259" key="11">
    <source>
        <dbReference type="PROSITE" id="PS50097"/>
    </source>
</evidence>
<keyword evidence="14" id="KW-1185">Reference proteome</keyword>
<dbReference type="AlphaFoldDB" id="A0A0Q9W5Y5"/>
<proteinExistence type="predicted"/>
<dbReference type="PROSITE" id="PS50157">
    <property type="entry name" value="ZINC_FINGER_C2H2_2"/>
    <property type="match status" value="1"/>
</dbReference>
<feature type="compositionally biased region" description="Basic residues" evidence="10">
    <location>
        <begin position="497"/>
        <end position="508"/>
    </location>
</feature>
<feature type="region of interest" description="Disordered" evidence="10">
    <location>
        <begin position="251"/>
        <end position="342"/>
    </location>
</feature>
<evidence type="ECO:0000256" key="4">
    <source>
        <dbReference type="ARBA" id="ARBA00022902"/>
    </source>
</evidence>
<dbReference type="GO" id="GO:0045467">
    <property type="term" value="P:R7 cell development"/>
    <property type="evidence" value="ECO:0007669"/>
    <property type="project" value="UniProtKB-ARBA"/>
</dbReference>
<keyword evidence="2" id="KW-0217">Developmental protein</keyword>
<evidence type="ECO:0000256" key="1">
    <source>
        <dbReference type="ARBA" id="ARBA00004123"/>
    </source>
</evidence>
<sequence length="614" mass="66255">MDDDQQFCLRWNNHQSTLISVFDTLLENETLVDCTLAAEGKFLKAHKVVLSACSPYFATLLQEQYDKHPIFILKDVKYQELRAMMDYMYRGEVNISQDQLTALLKAAESLQIKGLSDNRSGTGPAAAAAQQQAPKPDTHHRVKLSAPYTLEQTKRARITSGAAAPGAGMVDAADVSGSREGSSSPSRRRRKVRRRSMENDVHDNSNSSVLAAASNQSILQQTSAGLAASALVSTQLASGSAASATAVSATACGNSSSSGSQVSNQPLTTSSSSNVTKKTESAKLTSTAAVQGAPQQQQQQQQQQTTSDAINTDNVQQQQQQQQNQGAQGDAEDMDVASGAAGGATGTVAVHTGVVKQLTTLDKSNHKQKIKDNSITTTEMVIEPKAEYDDDAHDENVEDLTLDEEDMTMEELDQAASTSQGGEGSSQAYATWQHDRSQDELGLMAAQDAQQRDPQGLLELSLNQASSFYYEPDIPLLLPPLPLPLPPPTPASGPTLRRGKLRSRKRRNNSAAVAAAAAAKKLMAPPPIPQPPLSERSSSAATMARNAELRDDGKLQCPQCPNAYTRLSALKRHIEFECGQLENFRCAVCDAGFKRKDSLNRHCKVKKHITKYLY</sequence>
<evidence type="ECO:0000256" key="10">
    <source>
        <dbReference type="SAM" id="MobiDB-lite"/>
    </source>
</evidence>
<feature type="compositionally biased region" description="Low complexity" evidence="10">
    <location>
        <begin position="295"/>
        <end position="304"/>
    </location>
</feature>
<protein>
    <submittedName>
        <fullName evidence="13">Uncharacterized protein, isoform J</fullName>
    </submittedName>
</protein>
<dbReference type="PROSITE" id="PS00028">
    <property type="entry name" value="ZINC_FINGER_C2H2_1"/>
    <property type="match status" value="1"/>
</dbReference>
<dbReference type="SUPFAM" id="SSF57667">
    <property type="entry name" value="beta-beta-alpha zinc fingers"/>
    <property type="match status" value="1"/>
</dbReference>
<gene>
    <name evidence="13" type="primary">Dvir\GJ20132</name>
    <name evidence="13" type="ORF">Dvir_GJ20132</name>
</gene>
<dbReference type="CDD" id="cd18315">
    <property type="entry name" value="BTB_POZ_BAB-like"/>
    <property type="match status" value="1"/>
</dbReference>
<dbReference type="PANTHER" id="PTHR23110:SF111">
    <property type="entry name" value="LONGITUDINALS LACKING PROTEIN, ISOFORMS F_I_K_T"/>
    <property type="match status" value="1"/>
</dbReference>
<dbReference type="GO" id="GO:0005634">
    <property type="term" value="C:nucleus"/>
    <property type="evidence" value="ECO:0007669"/>
    <property type="project" value="UniProtKB-SubCell"/>
</dbReference>
<feature type="region of interest" description="Disordered" evidence="10">
    <location>
        <begin position="160"/>
        <end position="207"/>
    </location>
</feature>
<feature type="domain" description="BTB" evidence="11">
    <location>
        <begin position="32"/>
        <end position="97"/>
    </location>
</feature>
<dbReference type="EMBL" id="CH940648">
    <property type="protein sequence ID" value="KRF80210.1"/>
    <property type="molecule type" value="Genomic_DNA"/>
</dbReference>
<reference evidence="13 14" key="1">
    <citation type="journal article" date="2007" name="Nature">
        <title>Evolution of genes and genomes on the Drosophila phylogeny.</title>
        <authorList>
            <consortium name="Drosophila 12 Genomes Consortium"/>
            <person name="Clark A.G."/>
            <person name="Eisen M.B."/>
            <person name="Smith D.R."/>
            <person name="Bergman C.M."/>
            <person name="Oliver B."/>
            <person name="Markow T.A."/>
            <person name="Kaufman T.C."/>
            <person name="Kellis M."/>
            <person name="Gelbart W."/>
            <person name="Iyer V.N."/>
            <person name="Pollard D.A."/>
            <person name="Sackton T.B."/>
            <person name="Larracuente A.M."/>
            <person name="Singh N.D."/>
            <person name="Abad J.P."/>
            <person name="Abt D.N."/>
            <person name="Adryan B."/>
            <person name="Aguade M."/>
            <person name="Akashi H."/>
            <person name="Anderson W.W."/>
            <person name="Aquadro C.F."/>
            <person name="Ardell D.H."/>
            <person name="Arguello R."/>
            <person name="Artieri C.G."/>
            <person name="Barbash D.A."/>
            <person name="Barker D."/>
            <person name="Barsanti P."/>
            <person name="Batterham P."/>
            <person name="Batzoglou S."/>
            <person name="Begun D."/>
            <person name="Bhutkar A."/>
            <person name="Blanco E."/>
            <person name="Bosak S.A."/>
            <person name="Bradley R.K."/>
            <person name="Brand A.D."/>
            <person name="Brent M.R."/>
            <person name="Brooks A.N."/>
            <person name="Brown R.H."/>
            <person name="Butlin R.K."/>
            <person name="Caggese C."/>
            <person name="Calvi B.R."/>
            <person name="Bernardo de Carvalho A."/>
            <person name="Caspi A."/>
            <person name="Castrezana S."/>
            <person name="Celniker S.E."/>
            <person name="Chang J.L."/>
            <person name="Chapple C."/>
            <person name="Chatterji S."/>
            <person name="Chinwalla A."/>
            <person name="Civetta A."/>
            <person name="Clifton S.W."/>
            <person name="Comeron J.M."/>
            <person name="Costello J.C."/>
            <person name="Coyne J.A."/>
            <person name="Daub J."/>
            <person name="David R.G."/>
            <person name="Delcher A.L."/>
            <person name="Delehaunty K."/>
            <person name="Do C.B."/>
            <person name="Ebling H."/>
            <person name="Edwards K."/>
            <person name="Eickbush T."/>
            <person name="Evans J.D."/>
            <person name="Filipski A."/>
            <person name="Findeiss S."/>
            <person name="Freyhult E."/>
            <person name="Fulton L."/>
            <person name="Fulton R."/>
            <person name="Garcia A.C."/>
            <person name="Gardiner A."/>
            <person name="Garfield D.A."/>
            <person name="Garvin B.E."/>
            <person name="Gibson G."/>
            <person name="Gilbert D."/>
            <person name="Gnerre S."/>
            <person name="Godfrey J."/>
            <person name="Good R."/>
            <person name="Gotea V."/>
            <person name="Gravely B."/>
            <person name="Greenberg A.J."/>
            <person name="Griffiths-Jones S."/>
            <person name="Gross S."/>
            <person name="Guigo R."/>
            <person name="Gustafson E.A."/>
            <person name="Haerty W."/>
            <person name="Hahn M.W."/>
            <person name="Halligan D.L."/>
            <person name="Halpern A.L."/>
            <person name="Halter G.M."/>
            <person name="Han M.V."/>
            <person name="Heger A."/>
            <person name="Hillier L."/>
            <person name="Hinrichs A.S."/>
            <person name="Holmes I."/>
            <person name="Hoskins R.A."/>
            <person name="Hubisz M.J."/>
            <person name="Hultmark D."/>
            <person name="Huntley M.A."/>
            <person name="Jaffe D.B."/>
            <person name="Jagadeeshan S."/>
            <person name="Jeck W.R."/>
            <person name="Johnson J."/>
            <person name="Jones C.D."/>
            <person name="Jordan W.C."/>
            <person name="Karpen G.H."/>
            <person name="Kataoka E."/>
            <person name="Keightley P.D."/>
            <person name="Kheradpour P."/>
            <person name="Kirkness E.F."/>
            <person name="Koerich L.B."/>
            <person name="Kristiansen K."/>
            <person name="Kudrna D."/>
            <person name="Kulathinal R.J."/>
            <person name="Kumar S."/>
            <person name="Kwok R."/>
            <person name="Lander E."/>
            <person name="Langley C.H."/>
            <person name="Lapoint R."/>
            <person name="Lazzaro B.P."/>
            <person name="Lee S.J."/>
            <person name="Levesque L."/>
            <person name="Li R."/>
            <person name="Lin C.F."/>
            <person name="Lin M.F."/>
            <person name="Lindblad-Toh K."/>
            <person name="Llopart A."/>
            <person name="Long M."/>
            <person name="Low L."/>
            <person name="Lozovsky E."/>
            <person name="Lu J."/>
            <person name="Luo M."/>
            <person name="Machado C.A."/>
            <person name="Makalowski W."/>
            <person name="Marzo M."/>
            <person name="Matsuda M."/>
            <person name="Matzkin L."/>
            <person name="McAllister B."/>
            <person name="McBride C.S."/>
            <person name="McKernan B."/>
            <person name="McKernan K."/>
            <person name="Mendez-Lago M."/>
            <person name="Minx P."/>
            <person name="Mollenhauer M.U."/>
            <person name="Montooth K."/>
            <person name="Mount S.M."/>
            <person name="Mu X."/>
            <person name="Myers E."/>
            <person name="Negre B."/>
            <person name="Newfeld S."/>
            <person name="Nielsen R."/>
            <person name="Noor M.A."/>
            <person name="O'Grady P."/>
            <person name="Pachter L."/>
            <person name="Papaceit M."/>
            <person name="Parisi M.J."/>
            <person name="Parisi M."/>
            <person name="Parts L."/>
            <person name="Pedersen J.S."/>
            <person name="Pesole G."/>
            <person name="Phillippy A.M."/>
            <person name="Ponting C.P."/>
            <person name="Pop M."/>
            <person name="Porcelli D."/>
            <person name="Powell J.R."/>
            <person name="Prohaska S."/>
            <person name="Pruitt K."/>
            <person name="Puig M."/>
            <person name="Quesneville H."/>
            <person name="Ram K.R."/>
            <person name="Rand D."/>
            <person name="Rasmussen M.D."/>
            <person name="Reed L.K."/>
            <person name="Reenan R."/>
            <person name="Reily A."/>
            <person name="Remington K.A."/>
            <person name="Rieger T.T."/>
            <person name="Ritchie M.G."/>
            <person name="Robin C."/>
            <person name="Rogers Y.H."/>
            <person name="Rohde C."/>
            <person name="Rozas J."/>
            <person name="Rubenfield M.J."/>
            <person name="Ruiz A."/>
            <person name="Russo S."/>
            <person name="Salzberg S.L."/>
            <person name="Sanchez-Gracia A."/>
            <person name="Saranga D.J."/>
            <person name="Sato H."/>
            <person name="Schaeffer S.W."/>
            <person name="Schatz M.C."/>
            <person name="Schlenke T."/>
            <person name="Schwartz R."/>
            <person name="Segarra C."/>
            <person name="Singh R.S."/>
            <person name="Sirot L."/>
            <person name="Sirota M."/>
            <person name="Sisneros N.B."/>
            <person name="Smith C.D."/>
            <person name="Smith T.F."/>
            <person name="Spieth J."/>
            <person name="Stage D.E."/>
            <person name="Stark A."/>
            <person name="Stephan W."/>
            <person name="Strausberg R.L."/>
            <person name="Strempel S."/>
            <person name="Sturgill D."/>
            <person name="Sutton G."/>
            <person name="Sutton G.G."/>
            <person name="Tao W."/>
            <person name="Teichmann S."/>
            <person name="Tobari Y.N."/>
            <person name="Tomimura Y."/>
            <person name="Tsolas J.M."/>
            <person name="Valente V.L."/>
            <person name="Venter E."/>
            <person name="Venter J.C."/>
            <person name="Vicario S."/>
            <person name="Vieira F.G."/>
            <person name="Vilella A.J."/>
            <person name="Villasante A."/>
            <person name="Walenz B."/>
            <person name="Wang J."/>
            <person name="Wasserman M."/>
            <person name="Watts T."/>
            <person name="Wilson D."/>
            <person name="Wilson R.K."/>
            <person name="Wing R.A."/>
            <person name="Wolfner M.F."/>
            <person name="Wong A."/>
            <person name="Wong G.K."/>
            <person name="Wu C.I."/>
            <person name="Wu G."/>
            <person name="Yamamoto D."/>
            <person name="Yang H.P."/>
            <person name="Yang S.P."/>
            <person name="Yorke J.A."/>
            <person name="Yoshida K."/>
            <person name="Zdobnov E."/>
            <person name="Zhang P."/>
            <person name="Zhang Y."/>
            <person name="Zimin A.V."/>
            <person name="Baldwin J."/>
            <person name="Abdouelleil A."/>
            <person name="Abdulkadir J."/>
            <person name="Abebe A."/>
            <person name="Abera B."/>
            <person name="Abreu J."/>
            <person name="Acer S.C."/>
            <person name="Aftuck L."/>
            <person name="Alexander A."/>
            <person name="An P."/>
            <person name="Anderson E."/>
            <person name="Anderson S."/>
            <person name="Arachi H."/>
            <person name="Azer M."/>
            <person name="Bachantsang P."/>
            <person name="Barry A."/>
            <person name="Bayul T."/>
            <person name="Berlin A."/>
            <person name="Bessette D."/>
            <person name="Bloom T."/>
            <person name="Blye J."/>
            <person name="Boguslavskiy L."/>
            <person name="Bonnet C."/>
            <person name="Boukhgalter B."/>
            <person name="Bourzgui I."/>
            <person name="Brown A."/>
            <person name="Cahill P."/>
            <person name="Channer S."/>
            <person name="Cheshatsang Y."/>
            <person name="Chuda L."/>
            <person name="Citroen M."/>
            <person name="Collymore A."/>
            <person name="Cooke P."/>
            <person name="Costello M."/>
            <person name="D'Aco K."/>
            <person name="Daza R."/>
            <person name="De Haan G."/>
            <person name="DeGray S."/>
            <person name="DeMaso C."/>
            <person name="Dhargay N."/>
            <person name="Dooley K."/>
            <person name="Dooley E."/>
            <person name="Doricent M."/>
            <person name="Dorje P."/>
            <person name="Dorjee K."/>
            <person name="Dupes A."/>
            <person name="Elong R."/>
            <person name="Falk J."/>
            <person name="Farina A."/>
            <person name="Faro S."/>
            <person name="Ferguson D."/>
            <person name="Fisher S."/>
            <person name="Foley C.D."/>
            <person name="Franke A."/>
            <person name="Friedrich D."/>
            <person name="Gadbois L."/>
            <person name="Gearin G."/>
            <person name="Gearin C.R."/>
            <person name="Giannoukos G."/>
            <person name="Goode T."/>
            <person name="Graham J."/>
            <person name="Grandbois E."/>
            <person name="Grewal S."/>
            <person name="Gyaltsen K."/>
            <person name="Hafez N."/>
            <person name="Hagos B."/>
            <person name="Hall J."/>
            <person name="Henson C."/>
            <person name="Hollinger A."/>
            <person name="Honan T."/>
            <person name="Huard M.D."/>
            <person name="Hughes L."/>
            <person name="Hurhula B."/>
            <person name="Husby M.E."/>
            <person name="Kamat A."/>
            <person name="Kanga B."/>
            <person name="Kashin S."/>
            <person name="Khazanovich D."/>
            <person name="Kisner P."/>
            <person name="Lance K."/>
            <person name="Lara M."/>
            <person name="Lee W."/>
            <person name="Lennon N."/>
            <person name="Letendre F."/>
            <person name="LeVine R."/>
            <person name="Lipovsky A."/>
            <person name="Liu X."/>
            <person name="Liu J."/>
            <person name="Liu S."/>
            <person name="Lokyitsang T."/>
            <person name="Lokyitsang Y."/>
            <person name="Lubonja R."/>
            <person name="Lui A."/>
            <person name="MacDonald P."/>
            <person name="Magnisalis V."/>
            <person name="Maru K."/>
            <person name="Matthews C."/>
            <person name="McCusker W."/>
            <person name="McDonough S."/>
            <person name="Mehta T."/>
            <person name="Meldrim J."/>
            <person name="Meneus L."/>
            <person name="Mihai O."/>
            <person name="Mihalev A."/>
            <person name="Mihova T."/>
            <person name="Mittelman R."/>
            <person name="Mlenga V."/>
            <person name="Montmayeur A."/>
            <person name="Mulrain L."/>
            <person name="Navidi A."/>
            <person name="Naylor J."/>
            <person name="Negash T."/>
            <person name="Nguyen T."/>
            <person name="Nguyen N."/>
            <person name="Nicol R."/>
            <person name="Norbu C."/>
            <person name="Norbu N."/>
            <person name="Novod N."/>
            <person name="O'Neill B."/>
            <person name="Osman S."/>
            <person name="Markiewicz E."/>
            <person name="Oyono O.L."/>
            <person name="Patti C."/>
            <person name="Phunkhang P."/>
            <person name="Pierre F."/>
            <person name="Priest M."/>
            <person name="Raghuraman S."/>
            <person name="Rege F."/>
            <person name="Reyes R."/>
            <person name="Rise C."/>
            <person name="Rogov P."/>
            <person name="Ross K."/>
            <person name="Ryan E."/>
            <person name="Settipalli S."/>
            <person name="Shea T."/>
            <person name="Sherpa N."/>
            <person name="Shi L."/>
            <person name="Shih D."/>
            <person name="Sparrow T."/>
            <person name="Spaulding J."/>
            <person name="Stalker J."/>
            <person name="Stange-Thomann N."/>
            <person name="Stavropoulos S."/>
            <person name="Stone C."/>
            <person name="Strader C."/>
            <person name="Tesfaye S."/>
            <person name="Thomson T."/>
            <person name="Thoulutsang Y."/>
            <person name="Thoulutsang D."/>
            <person name="Topham K."/>
            <person name="Topping I."/>
            <person name="Tsamla T."/>
            <person name="Vassiliev H."/>
            <person name="Vo A."/>
            <person name="Wangchuk T."/>
            <person name="Wangdi T."/>
            <person name="Weiand M."/>
            <person name="Wilkinson J."/>
            <person name="Wilson A."/>
            <person name="Yadav S."/>
            <person name="Young G."/>
            <person name="Yu Q."/>
            <person name="Zembek L."/>
            <person name="Zhong D."/>
            <person name="Zimmer A."/>
            <person name="Zwirko Z."/>
            <person name="Jaffe D.B."/>
            <person name="Alvarez P."/>
            <person name="Brockman W."/>
            <person name="Butler J."/>
            <person name="Chin C."/>
            <person name="Gnerre S."/>
            <person name="Grabherr M."/>
            <person name="Kleber M."/>
            <person name="Mauceli E."/>
            <person name="MacCallum I."/>
        </authorList>
    </citation>
    <scope>NUCLEOTIDE SEQUENCE [LARGE SCALE GENOMIC DNA]</scope>
    <source>
        <strain evidence="14">Tucson 15010-1051.87</strain>
    </source>
</reference>
<keyword evidence="5" id="KW-0805">Transcription regulation</keyword>
<evidence type="ECO:0000256" key="9">
    <source>
        <dbReference type="PROSITE-ProRule" id="PRU00042"/>
    </source>
</evidence>
<dbReference type="SMART" id="SM00225">
    <property type="entry name" value="BTB"/>
    <property type="match status" value="1"/>
</dbReference>
<dbReference type="PROSITE" id="PS50097">
    <property type="entry name" value="BTB"/>
    <property type="match status" value="1"/>
</dbReference>
<feature type="compositionally biased region" description="Polar residues" evidence="10">
    <location>
        <begin position="305"/>
        <end position="315"/>
    </location>
</feature>
<dbReference type="PANTHER" id="PTHR23110">
    <property type="entry name" value="BTB DOMAIN TRANSCRIPTION FACTOR"/>
    <property type="match status" value="1"/>
</dbReference>
<dbReference type="GO" id="GO:0048813">
    <property type="term" value="P:dendrite morphogenesis"/>
    <property type="evidence" value="ECO:0007669"/>
    <property type="project" value="UniProtKB-ARBA"/>
</dbReference>
<dbReference type="GO" id="GO:0007526">
    <property type="term" value="P:larval somatic muscle development"/>
    <property type="evidence" value="ECO:0007669"/>
    <property type="project" value="UniProtKB-ARBA"/>
</dbReference>
<evidence type="ECO:0000256" key="5">
    <source>
        <dbReference type="ARBA" id="ARBA00023015"/>
    </source>
</evidence>
<dbReference type="GO" id="GO:0007464">
    <property type="term" value="P:R3/R4 cell fate commitment"/>
    <property type="evidence" value="ECO:0007669"/>
    <property type="project" value="UniProtKB-ARBA"/>
</dbReference>
<dbReference type="InterPro" id="IPR036236">
    <property type="entry name" value="Znf_C2H2_sf"/>
</dbReference>
<dbReference type="GO" id="GO:0035167">
    <property type="term" value="P:larval lymph gland hemopoiesis"/>
    <property type="evidence" value="ECO:0007669"/>
    <property type="project" value="UniProtKB-ARBA"/>
</dbReference>
<dbReference type="SUPFAM" id="SSF54695">
    <property type="entry name" value="POZ domain"/>
    <property type="match status" value="1"/>
</dbReference>
<evidence type="ECO:0000313" key="13">
    <source>
        <dbReference type="EMBL" id="KRF80210.1"/>
    </source>
</evidence>
<dbReference type="InterPro" id="IPR051095">
    <property type="entry name" value="Dros_DevTransReg"/>
</dbReference>
<dbReference type="GO" id="GO:0016199">
    <property type="term" value="P:axon midline choice point recognition"/>
    <property type="evidence" value="ECO:0007669"/>
    <property type="project" value="UniProtKB-ARBA"/>
</dbReference>
<keyword evidence="9" id="KW-0479">Metal-binding</keyword>
<dbReference type="Pfam" id="PF00651">
    <property type="entry name" value="BTB"/>
    <property type="match status" value="1"/>
</dbReference>
<dbReference type="Gene3D" id="3.30.710.10">
    <property type="entry name" value="Potassium Channel Kv1.1, Chain A"/>
    <property type="match status" value="1"/>
</dbReference>
<accession>A0A0Q9W5Y5</accession>
<keyword evidence="4" id="KW-0524">Neurogenesis</keyword>
<dbReference type="OrthoDB" id="407106at2759"/>
<feature type="compositionally biased region" description="Low complexity" evidence="10">
    <location>
        <begin position="251"/>
        <end position="276"/>
    </location>
</feature>
<dbReference type="InterPro" id="IPR013087">
    <property type="entry name" value="Znf_C2H2_type"/>
</dbReference>
<dbReference type="InterPro" id="IPR011333">
    <property type="entry name" value="SKP1/BTB/POZ_sf"/>
</dbReference>
<feature type="region of interest" description="Disordered" evidence="10">
    <location>
        <begin position="487"/>
        <end position="509"/>
    </location>
</feature>
<evidence type="ECO:0000313" key="14">
    <source>
        <dbReference type="Proteomes" id="UP000008792"/>
    </source>
</evidence>
<feature type="domain" description="C2H2-type" evidence="12">
    <location>
        <begin position="584"/>
        <end position="608"/>
    </location>
</feature>
<keyword evidence="9" id="KW-0862">Zinc</keyword>
<dbReference type="Proteomes" id="UP000008792">
    <property type="component" value="Unassembled WGS sequence"/>
</dbReference>
<name>A0A0Q9W5Y5_DROVI</name>
<keyword evidence="3" id="KW-0221">Differentiation</keyword>